<proteinExistence type="predicted"/>
<dbReference type="RefSeq" id="WP_091444195.1">
    <property type="nucleotide sequence ID" value="NZ_FMTP01000010.1"/>
</dbReference>
<keyword evidence="2" id="KW-1185">Reference proteome</keyword>
<gene>
    <name evidence="1" type="ORF">SAMN05660859_0095</name>
</gene>
<dbReference type="STRING" id="177413.SAMN05660859_0095"/>
<dbReference type="EMBL" id="FMTP01000010">
    <property type="protein sequence ID" value="SCW95700.1"/>
    <property type="molecule type" value="Genomic_DNA"/>
</dbReference>
<dbReference type="Proteomes" id="UP000198889">
    <property type="component" value="Unassembled WGS sequence"/>
</dbReference>
<dbReference type="AlphaFoldDB" id="A0A1G4UPY7"/>
<organism evidence="1 2">
    <name type="scientific">Ancylobacter rudongensis</name>
    <dbReference type="NCBI Taxonomy" id="177413"/>
    <lineage>
        <taxon>Bacteria</taxon>
        <taxon>Pseudomonadati</taxon>
        <taxon>Pseudomonadota</taxon>
        <taxon>Alphaproteobacteria</taxon>
        <taxon>Hyphomicrobiales</taxon>
        <taxon>Xanthobacteraceae</taxon>
        <taxon>Ancylobacter</taxon>
    </lineage>
</organism>
<reference evidence="2" key="1">
    <citation type="submission" date="2016-10" db="EMBL/GenBank/DDBJ databases">
        <authorList>
            <person name="Varghese N."/>
            <person name="Submissions S."/>
        </authorList>
    </citation>
    <scope>NUCLEOTIDE SEQUENCE [LARGE SCALE GENOMIC DNA]</scope>
    <source>
        <strain evidence="2">CGMCC 1.1761</strain>
    </source>
</reference>
<accession>A0A1G4UPY7</accession>
<protein>
    <submittedName>
        <fullName evidence="1">Uncharacterized protein</fullName>
    </submittedName>
</protein>
<evidence type="ECO:0000313" key="2">
    <source>
        <dbReference type="Proteomes" id="UP000198889"/>
    </source>
</evidence>
<name>A0A1G4UPY7_9HYPH</name>
<evidence type="ECO:0000313" key="1">
    <source>
        <dbReference type="EMBL" id="SCW95700.1"/>
    </source>
</evidence>
<sequence length="116" mass="12685">MDYTQYLPGKAIQTGCEWRLKIKITSAALEAFPETATFLAQIRDDVEGPIKAALSTALGSIVRADANTIELRLSGAATTEWRAGTVVMDVVRTDLVQPVHLGFDLEIPVKRSITRL</sequence>